<name>A0ABN7X2V7_GIGMA</name>
<protein>
    <submittedName>
        <fullName evidence="1">706_t:CDS:1</fullName>
    </submittedName>
</protein>
<reference evidence="1 2" key="1">
    <citation type="submission" date="2021-06" db="EMBL/GenBank/DDBJ databases">
        <authorList>
            <person name="Kallberg Y."/>
            <person name="Tangrot J."/>
            <person name="Rosling A."/>
        </authorList>
    </citation>
    <scope>NUCLEOTIDE SEQUENCE [LARGE SCALE GENOMIC DNA]</scope>
    <source>
        <strain evidence="1 2">120-4 pot B 10/14</strain>
    </source>
</reference>
<accession>A0ABN7X2V7</accession>
<comment type="caution">
    <text evidence="1">The sequence shown here is derived from an EMBL/GenBank/DDBJ whole genome shotgun (WGS) entry which is preliminary data.</text>
</comment>
<dbReference type="EMBL" id="CAJVQB010083177">
    <property type="protein sequence ID" value="CAG8846370.1"/>
    <property type="molecule type" value="Genomic_DNA"/>
</dbReference>
<keyword evidence="2" id="KW-1185">Reference proteome</keyword>
<gene>
    <name evidence="1" type="ORF">GMARGA_LOCUS38126</name>
</gene>
<dbReference type="Proteomes" id="UP000789901">
    <property type="component" value="Unassembled WGS sequence"/>
</dbReference>
<sequence length="123" mass="14289">MSCGHPSSNICTNHFYPAEKNNTNANSLSTLHQICKYCNKDVIDLVDWLKEHLNKYNFFSFELRESMDLITNKCVSQSITNFLNSMPHNNKANKYLDDAYSQEHEYLEDKLKKVNYISLISDG</sequence>
<evidence type="ECO:0000313" key="1">
    <source>
        <dbReference type="EMBL" id="CAG8846370.1"/>
    </source>
</evidence>
<feature type="non-terminal residue" evidence="1">
    <location>
        <position position="123"/>
    </location>
</feature>
<organism evidence="1 2">
    <name type="scientific">Gigaspora margarita</name>
    <dbReference type="NCBI Taxonomy" id="4874"/>
    <lineage>
        <taxon>Eukaryota</taxon>
        <taxon>Fungi</taxon>
        <taxon>Fungi incertae sedis</taxon>
        <taxon>Mucoromycota</taxon>
        <taxon>Glomeromycotina</taxon>
        <taxon>Glomeromycetes</taxon>
        <taxon>Diversisporales</taxon>
        <taxon>Gigasporaceae</taxon>
        <taxon>Gigaspora</taxon>
    </lineage>
</organism>
<proteinExistence type="predicted"/>
<evidence type="ECO:0000313" key="2">
    <source>
        <dbReference type="Proteomes" id="UP000789901"/>
    </source>
</evidence>